<dbReference type="InterPro" id="IPR000182">
    <property type="entry name" value="GNAT_dom"/>
</dbReference>
<proteinExistence type="predicted"/>
<dbReference type="Gene3D" id="3.40.630.30">
    <property type="match status" value="1"/>
</dbReference>
<dbReference type="InterPro" id="IPR051531">
    <property type="entry name" value="N-acetyltransferase"/>
</dbReference>
<dbReference type="SUPFAM" id="SSF55729">
    <property type="entry name" value="Acyl-CoA N-acyltransferases (Nat)"/>
    <property type="match status" value="1"/>
</dbReference>
<evidence type="ECO:0000259" key="1">
    <source>
        <dbReference type="PROSITE" id="PS51186"/>
    </source>
</evidence>
<dbReference type="PANTHER" id="PTHR43792:SF1">
    <property type="entry name" value="N-ACETYLTRANSFERASE DOMAIN-CONTAINING PROTEIN"/>
    <property type="match status" value="1"/>
</dbReference>
<keyword evidence="3" id="KW-1185">Reference proteome</keyword>
<name>A0AA37RSG9_9GAMM</name>
<evidence type="ECO:0000313" key="3">
    <source>
        <dbReference type="Proteomes" id="UP001161422"/>
    </source>
</evidence>
<dbReference type="RefSeq" id="WP_095505848.1">
    <property type="nucleotide sequence ID" value="NZ_BSNC01000001.1"/>
</dbReference>
<gene>
    <name evidence="2" type="ORF">GCM10007895_04360</name>
</gene>
<comment type="caution">
    <text evidence="2">The sequence shown here is derived from an EMBL/GenBank/DDBJ whole genome shotgun (WGS) entry which is preliminary data.</text>
</comment>
<evidence type="ECO:0000313" key="2">
    <source>
        <dbReference type="EMBL" id="GLP95130.1"/>
    </source>
</evidence>
<sequence length="107" mass="11787">MVYLDQSQIGLISLKVLARDPQQGEVGFILAPVFQGKGFAKLALLALIHFSQALDFKSLTAWVTAGNLASEALLKRSGFRFERRLKNSLVINGTTYDVSGFKLELNN</sequence>
<dbReference type="AlphaFoldDB" id="A0AA37RSG9"/>
<dbReference type="PANTHER" id="PTHR43792">
    <property type="entry name" value="GNAT FAMILY, PUTATIVE (AFU_ORTHOLOGUE AFUA_3G00765)-RELATED-RELATED"/>
    <property type="match status" value="1"/>
</dbReference>
<dbReference type="InterPro" id="IPR016181">
    <property type="entry name" value="Acyl_CoA_acyltransferase"/>
</dbReference>
<dbReference type="Pfam" id="PF13302">
    <property type="entry name" value="Acetyltransf_3"/>
    <property type="match status" value="1"/>
</dbReference>
<accession>A0AA37RSG9</accession>
<feature type="domain" description="N-acetyltransferase" evidence="1">
    <location>
        <begin position="1"/>
        <end position="97"/>
    </location>
</feature>
<reference evidence="2" key="2">
    <citation type="submission" date="2023-01" db="EMBL/GenBank/DDBJ databases">
        <title>Draft genome sequence of Paraferrimonas sedimenticola strain NBRC 101628.</title>
        <authorList>
            <person name="Sun Q."/>
            <person name="Mori K."/>
        </authorList>
    </citation>
    <scope>NUCLEOTIDE SEQUENCE</scope>
    <source>
        <strain evidence="2">NBRC 101628</strain>
    </source>
</reference>
<dbReference type="GO" id="GO:0016747">
    <property type="term" value="F:acyltransferase activity, transferring groups other than amino-acyl groups"/>
    <property type="evidence" value="ECO:0007669"/>
    <property type="project" value="InterPro"/>
</dbReference>
<dbReference type="PROSITE" id="PS51186">
    <property type="entry name" value="GNAT"/>
    <property type="match status" value="1"/>
</dbReference>
<organism evidence="2 3">
    <name type="scientific">Paraferrimonas sedimenticola</name>
    <dbReference type="NCBI Taxonomy" id="375674"/>
    <lineage>
        <taxon>Bacteria</taxon>
        <taxon>Pseudomonadati</taxon>
        <taxon>Pseudomonadota</taxon>
        <taxon>Gammaproteobacteria</taxon>
        <taxon>Alteromonadales</taxon>
        <taxon>Ferrimonadaceae</taxon>
        <taxon>Paraferrimonas</taxon>
    </lineage>
</organism>
<dbReference type="Proteomes" id="UP001161422">
    <property type="component" value="Unassembled WGS sequence"/>
</dbReference>
<reference evidence="2" key="1">
    <citation type="journal article" date="2014" name="Int. J. Syst. Evol. Microbiol.">
        <title>Complete genome sequence of Corynebacterium casei LMG S-19264T (=DSM 44701T), isolated from a smear-ripened cheese.</title>
        <authorList>
            <consortium name="US DOE Joint Genome Institute (JGI-PGF)"/>
            <person name="Walter F."/>
            <person name="Albersmeier A."/>
            <person name="Kalinowski J."/>
            <person name="Ruckert C."/>
        </authorList>
    </citation>
    <scope>NUCLEOTIDE SEQUENCE</scope>
    <source>
        <strain evidence="2">NBRC 101628</strain>
    </source>
</reference>
<dbReference type="EMBL" id="BSNC01000001">
    <property type="protein sequence ID" value="GLP95130.1"/>
    <property type="molecule type" value="Genomic_DNA"/>
</dbReference>
<protein>
    <recommendedName>
        <fullName evidence="1">N-acetyltransferase domain-containing protein</fullName>
    </recommendedName>
</protein>